<organism evidence="2 3">
    <name type="scientific">Dreissena polymorpha</name>
    <name type="common">Zebra mussel</name>
    <name type="synonym">Mytilus polymorpha</name>
    <dbReference type="NCBI Taxonomy" id="45954"/>
    <lineage>
        <taxon>Eukaryota</taxon>
        <taxon>Metazoa</taxon>
        <taxon>Spiralia</taxon>
        <taxon>Lophotrochozoa</taxon>
        <taxon>Mollusca</taxon>
        <taxon>Bivalvia</taxon>
        <taxon>Autobranchia</taxon>
        <taxon>Heteroconchia</taxon>
        <taxon>Euheterodonta</taxon>
        <taxon>Imparidentia</taxon>
        <taxon>Neoheterodontei</taxon>
        <taxon>Myida</taxon>
        <taxon>Dreissenoidea</taxon>
        <taxon>Dreissenidae</taxon>
        <taxon>Dreissena</taxon>
    </lineage>
</organism>
<dbReference type="AlphaFoldDB" id="A0A9D4DZE3"/>
<keyword evidence="3" id="KW-1185">Reference proteome</keyword>
<proteinExistence type="predicted"/>
<evidence type="ECO:0000313" key="3">
    <source>
        <dbReference type="Proteomes" id="UP000828390"/>
    </source>
</evidence>
<evidence type="ECO:0000313" key="2">
    <source>
        <dbReference type="EMBL" id="KAH3770907.1"/>
    </source>
</evidence>
<sequence>MGKFYGELQVSRAPRWAPLSPGGEKCASSPGLEPGTPRLQGEYSPYCANRAAIHLSTNLV</sequence>
<name>A0A9D4DZE3_DREPO</name>
<reference evidence="2" key="1">
    <citation type="journal article" date="2019" name="bioRxiv">
        <title>The Genome of the Zebra Mussel, Dreissena polymorpha: A Resource for Invasive Species Research.</title>
        <authorList>
            <person name="McCartney M.A."/>
            <person name="Auch B."/>
            <person name="Kono T."/>
            <person name="Mallez S."/>
            <person name="Zhang Y."/>
            <person name="Obille A."/>
            <person name="Becker A."/>
            <person name="Abrahante J.E."/>
            <person name="Garbe J."/>
            <person name="Badalamenti J.P."/>
            <person name="Herman A."/>
            <person name="Mangelson H."/>
            <person name="Liachko I."/>
            <person name="Sullivan S."/>
            <person name="Sone E.D."/>
            <person name="Koren S."/>
            <person name="Silverstein K.A.T."/>
            <person name="Beckman K.B."/>
            <person name="Gohl D.M."/>
        </authorList>
    </citation>
    <scope>NUCLEOTIDE SEQUENCE</scope>
    <source>
        <strain evidence="2">Duluth1</strain>
        <tissue evidence="2">Whole animal</tissue>
    </source>
</reference>
<gene>
    <name evidence="2" type="ORF">DPMN_172205</name>
</gene>
<dbReference type="EMBL" id="JAIWYP010000009">
    <property type="protein sequence ID" value="KAH3770907.1"/>
    <property type="molecule type" value="Genomic_DNA"/>
</dbReference>
<accession>A0A9D4DZE3</accession>
<reference evidence="2" key="2">
    <citation type="submission" date="2020-11" db="EMBL/GenBank/DDBJ databases">
        <authorList>
            <person name="McCartney M.A."/>
            <person name="Auch B."/>
            <person name="Kono T."/>
            <person name="Mallez S."/>
            <person name="Becker A."/>
            <person name="Gohl D.M."/>
            <person name="Silverstein K.A.T."/>
            <person name="Koren S."/>
            <person name="Bechman K.B."/>
            <person name="Herman A."/>
            <person name="Abrahante J.E."/>
            <person name="Garbe J."/>
        </authorList>
    </citation>
    <scope>NUCLEOTIDE SEQUENCE</scope>
    <source>
        <strain evidence="2">Duluth1</strain>
        <tissue evidence="2">Whole animal</tissue>
    </source>
</reference>
<comment type="caution">
    <text evidence="2">The sequence shown here is derived from an EMBL/GenBank/DDBJ whole genome shotgun (WGS) entry which is preliminary data.</text>
</comment>
<feature type="region of interest" description="Disordered" evidence="1">
    <location>
        <begin position="16"/>
        <end position="39"/>
    </location>
</feature>
<dbReference type="Proteomes" id="UP000828390">
    <property type="component" value="Unassembled WGS sequence"/>
</dbReference>
<protein>
    <submittedName>
        <fullName evidence="2">Uncharacterized protein</fullName>
    </submittedName>
</protein>
<evidence type="ECO:0000256" key="1">
    <source>
        <dbReference type="SAM" id="MobiDB-lite"/>
    </source>
</evidence>